<dbReference type="PROSITE" id="PS00714">
    <property type="entry name" value="NA_DICARBOXYL_SYMP_2"/>
    <property type="match status" value="1"/>
</dbReference>
<dbReference type="EMBL" id="RBWX01000007">
    <property type="protein sequence ID" value="RKS91328.1"/>
    <property type="molecule type" value="Genomic_DNA"/>
</dbReference>
<organism evidence="11 13">
    <name type="scientific">Sphingosinicella microcystinivorans</name>
    <dbReference type="NCBI Taxonomy" id="335406"/>
    <lineage>
        <taxon>Bacteria</taxon>
        <taxon>Pseudomonadati</taxon>
        <taxon>Pseudomonadota</taxon>
        <taxon>Alphaproteobacteria</taxon>
        <taxon>Sphingomonadales</taxon>
        <taxon>Sphingosinicellaceae</taxon>
        <taxon>Sphingosinicella</taxon>
    </lineage>
</organism>
<keyword evidence="5 9" id="KW-0812">Transmembrane</keyword>
<dbReference type="HAMAP" id="MF_01300">
    <property type="entry name" value="C4_dicarb_transport"/>
    <property type="match status" value="1"/>
</dbReference>
<dbReference type="PRINTS" id="PR00173">
    <property type="entry name" value="EDTRNSPORT"/>
</dbReference>
<reference evidence="12 14" key="2">
    <citation type="submission" date="2018-10" db="EMBL/GenBank/DDBJ databases">
        <title>Genomic Encyclopedia of Type Strains, Phase IV (KMG-IV): sequencing the most valuable type-strain genomes for metagenomic binning, comparative biology and taxonomic classification.</title>
        <authorList>
            <person name="Goeker M."/>
        </authorList>
    </citation>
    <scope>NUCLEOTIDE SEQUENCE [LARGE SCALE GENOMIC DNA]</scope>
    <source>
        <strain evidence="12 14">DSM 19791</strain>
    </source>
</reference>
<feature type="transmembrane region" description="Helical" evidence="9">
    <location>
        <begin position="20"/>
        <end position="38"/>
    </location>
</feature>
<sequence length="451" mass="46838">MIQPQSVPTPAMRRPFYAHLYFQVLLAIALGGTIGHIWPEFGESLKPLGDAFIKLVKMIIGPVIFLTIVTGIAGMRDLGRVGRVAAKAFIYFLVFSTLALIVGLIVANVIQPGRGLNIDPATLDGGAVAQYSKAAHDNSIVGFLMHIIPNTLISGFVDGDILQVLFVSILFGIALTLVGDTGAPVVNFLEALGAAVFRLVGILMRAAPIGAFGAFAFTIGAYGIGTVANLAALIGTFYLTSLLFVLGVLGLVGVANGFSILKLIRYLKEELLLVLGTSSSEAALPSLIAKMERAGASKSVVGLVVPTGYSFNLDGTNIYMTMAALFIAQALNIDLSLEEQILLLLVAMLSSKGAAGITGAGFITLAATLSVVPSVPVAGMALILGIDRFMSECRALTNFVGNAVATIVVARWEGELDREALNAALAGPSLPIAAKPDPAAGPGDDTAVTED</sequence>
<evidence type="ECO:0000256" key="5">
    <source>
        <dbReference type="ARBA" id="ARBA00022692"/>
    </source>
</evidence>
<dbReference type="PROSITE" id="PS00713">
    <property type="entry name" value="NA_DICARBOXYL_SYMP_1"/>
    <property type="match status" value="1"/>
</dbReference>
<feature type="transmembrane region" description="Helical" evidence="9">
    <location>
        <begin position="88"/>
        <end position="110"/>
    </location>
</feature>
<dbReference type="GO" id="GO:0070778">
    <property type="term" value="P:L-aspartate transmembrane transport"/>
    <property type="evidence" value="ECO:0007669"/>
    <property type="project" value="TreeGrafter"/>
</dbReference>
<keyword evidence="14" id="KW-1185">Reference proteome</keyword>
<keyword evidence="4 9" id="KW-1003">Cell membrane</keyword>
<reference evidence="11 13" key="1">
    <citation type="submission" date="2018-06" db="EMBL/GenBank/DDBJ databases">
        <title>Complete Genome Sequence of the Microcystin-Degrading Bacterium Sphingosinicella microcystinivorans Strain B-9.</title>
        <authorList>
            <person name="Jin H."/>
            <person name="Nishizawa T."/>
            <person name="Guo Y."/>
            <person name="Nishizawa A."/>
            <person name="Park H."/>
            <person name="Kato H."/>
            <person name="Tsuji K."/>
            <person name="Harada K."/>
        </authorList>
    </citation>
    <scope>NUCLEOTIDE SEQUENCE [LARGE SCALE GENOMIC DNA]</scope>
    <source>
        <strain evidence="11 13">B9</strain>
    </source>
</reference>
<dbReference type="Proteomes" id="UP000275727">
    <property type="component" value="Chromosome"/>
</dbReference>
<dbReference type="GO" id="GO:0005886">
    <property type="term" value="C:plasma membrane"/>
    <property type="evidence" value="ECO:0007669"/>
    <property type="project" value="UniProtKB-SubCell"/>
</dbReference>
<feature type="transmembrane region" description="Helical" evidence="9">
    <location>
        <begin position="209"/>
        <end position="235"/>
    </location>
</feature>
<evidence type="ECO:0000256" key="3">
    <source>
        <dbReference type="ARBA" id="ARBA00022448"/>
    </source>
</evidence>
<keyword evidence="6 9" id="KW-0769">Symport</keyword>
<dbReference type="PANTHER" id="PTHR42865">
    <property type="entry name" value="PROTON/GLUTAMATE-ASPARTATE SYMPORTER"/>
    <property type="match status" value="1"/>
</dbReference>
<proteinExistence type="inferred from homology"/>
<evidence type="ECO:0000256" key="7">
    <source>
        <dbReference type="ARBA" id="ARBA00022989"/>
    </source>
</evidence>
<dbReference type="AlphaFoldDB" id="A0AAD1D6V2"/>
<name>A0AAD1D6V2_SPHMI</name>
<feature type="region of interest" description="Disordered" evidence="10">
    <location>
        <begin position="429"/>
        <end position="451"/>
    </location>
</feature>
<dbReference type="InterPro" id="IPR023954">
    <property type="entry name" value="C4_dicarb_transport"/>
</dbReference>
<feature type="transmembrane region" description="Helical" evidence="9">
    <location>
        <begin position="369"/>
        <end position="386"/>
    </location>
</feature>
<keyword evidence="8 9" id="KW-0472">Membrane</keyword>
<evidence type="ECO:0000313" key="14">
    <source>
        <dbReference type="Proteomes" id="UP000276029"/>
    </source>
</evidence>
<protein>
    <recommendedName>
        <fullName evidence="9">C4-dicarboxylate transport protein</fullName>
    </recommendedName>
</protein>
<evidence type="ECO:0000313" key="11">
    <source>
        <dbReference type="EMBL" id="BBE34299.1"/>
    </source>
</evidence>
<gene>
    <name evidence="9 11" type="primary">dctA</name>
    <name evidence="12" type="ORF">DFR51_0888</name>
    <name evidence="11" type="ORF">SmB9_19570</name>
</gene>
<comment type="subcellular location">
    <subcellularLocation>
        <location evidence="1">Cell inner membrane</location>
        <topology evidence="1">Multi-pass membrane protein</topology>
    </subcellularLocation>
    <subcellularLocation>
        <location evidence="9">Cell membrane</location>
        <topology evidence="9">Multi-pass membrane protein</topology>
    </subcellularLocation>
</comment>
<evidence type="ECO:0000313" key="12">
    <source>
        <dbReference type="EMBL" id="RKS91328.1"/>
    </source>
</evidence>
<dbReference type="GO" id="GO:0015138">
    <property type="term" value="F:fumarate transmembrane transporter activity"/>
    <property type="evidence" value="ECO:0007669"/>
    <property type="project" value="TreeGrafter"/>
</dbReference>
<dbReference type="PANTHER" id="PTHR42865:SF1">
    <property type="entry name" value="AEROBIC C4-DICARBOXYLATE TRANSPORT PROTEIN"/>
    <property type="match status" value="1"/>
</dbReference>
<keyword evidence="3 9" id="KW-0813">Transport</keyword>
<evidence type="ECO:0000256" key="4">
    <source>
        <dbReference type="ARBA" id="ARBA00022475"/>
    </source>
</evidence>
<dbReference type="NCBIfam" id="NF002461">
    <property type="entry name" value="PRK01663.1"/>
    <property type="match status" value="1"/>
</dbReference>
<comment type="caution">
    <text evidence="9">Lacks conserved residue(s) required for the propagation of feature annotation.</text>
</comment>
<keyword evidence="7 9" id="KW-1133">Transmembrane helix</keyword>
<dbReference type="NCBIfam" id="NF009587">
    <property type="entry name" value="PRK13027.1"/>
    <property type="match status" value="1"/>
</dbReference>
<dbReference type="Proteomes" id="UP000276029">
    <property type="component" value="Unassembled WGS sequence"/>
</dbReference>
<evidence type="ECO:0000256" key="6">
    <source>
        <dbReference type="ARBA" id="ARBA00022847"/>
    </source>
</evidence>
<dbReference type="GO" id="GO:0015366">
    <property type="term" value="F:malate:proton symporter activity"/>
    <property type="evidence" value="ECO:0007669"/>
    <property type="project" value="TreeGrafter"/>
</dbReference>
<accession>A0AAD1D6V2</accession>
<evidence type="ECO:0000313" key="13">
    <source>
        <dbReference type="Proteomes" id="UP000275727"/>
    </source>
</evidence>
<dbReference type="GO" id="GO:0015141">
    <property type="term" value="F:succinate transmembrane transporter activity"/>
    <property type="evidence" value="ECO:0007669"/>
    <property type="project" value="TreeGrafter"/>
</dbReference>
<dbReference type="InterPro" id="IPR018107">
    <property type="entry name" value="Na-dicarboxylate_symporter_CS"/>
</dbReference>
<dbReference type="FunFam" id="1.10.3860.10:FF:000001">
    <property type="entry name" value="C4-dicarboxylate transport protein"/>
    <property type="match status" value="1"/>
</dbReference>
<evidence type="ECO:0000256" key="10">
    <source>
        <dbReference type="SAM" id="MobiDB-lite"/>
    </source>
</evidence>
<dbReference type="KEGG" id="smic:SmB9_19570"/>
<dbReference type="InterPro" id="IPR036458">
    <property type="entry name" value="Na:dicarbo_symporter_sf"/>
</dbReference>
<evidence type="ECO:0000256" key="9">
    <source>
        <dbReference type="HAMAP-Rule" id="MF_01300"/>
    </source>
</evidence>
<feature type="transmembrane region" description="Helical" evidence="9">
    <location>
        <begin position="161"/>
        <end position="178"/>
    </location>
</feature>
<dbReference type="Pfam" id="PF00375">
    <property type="entry name" value="SDF"/>
    <property type="match status" value="1"/>
</dbReference>
<comment type="similarity">
    <text evidence="2 9">Belongs to the dicarboxylate/amino acid:cation symporter (DAACS) (TC 2.A.23) family.</text>
</comment>
<comment type="function">
    <text evidence="9">Responsible for the transport of dicarboxylates such as succinate, fumarate, and malate across the membrane.</text>
</comment>
<dbReference type="EMBL" id="AP018711">
    <property type="protein sequence ID" value="BBE34299.1"/>
    <property type="molecule type" value="Genomic_DNA"/>
</dbReference>
<dbReference type="InterPro" id="IPR001991">
    <property type="entry name" value="Na-dicarboxylate_symporter"/>
</dbReference>
<feature type="transmembrane region" description="Helical" evidence="9">
    <location>
        <begin position="58"/>
        <end position="76"/>
    </location>
</feature>
<evidence type="ECO:0000256" key="1">
    <source>
        <dbReference type="ARBA" id="ARBA00004429"/>
    </source>
</evidence>
<evidence type="ECO:0000256" key="8">
    <source>
        <dbReference type="ARBA" id="ARBA00023136"/>
    </source>
</evidence>
<feature type="compositionally biased region" description="Low complexity" evidence="10">
    <location>
        <begin position="433"/>
        <end position="451"/>
    </location>
</feature>
<dbReference type="SUPFAM" id="SSF118215">
    <property type="entry name" value="Proton glutamate symport protein"/>
    <property type="match status" value="1"/>
</dbReference>
<dbReference type="Gene3D" id="1.10.3860.10">
    <property type="entry name" value="Sodium:dicarboxylate symporter"/>
    <property type="match status" value="1"/>
</dbReference>
<evidence type="ECO:0000256" key="2">
    <source>
        <dbReference type="ARBA" id="ARBA00006148"/>
    </source>
</evidence>